<dbReference type="GO" id="GO:0004519">
    <property type="term" value="F:endonuclease activity"/>
    <property type="evidence" value="ECO:0007669"/>
    <property type="project" value="UniProtKB-KW"/>
</dbReference>
<keyword evidence="2" id="KW-0378">Hydrolase</keyword>
<dbReference type="SMART" id="SM00507">
    <property type="entry name" value="HNHc"/>
    <property type="match status" value="1"/>
</dbReference>
<dbReference type="EMBL" id="CP157483">
    <property type="protein sequence ID" value="XBO45474.1"/>
    <property type="molecule type" value="Genomic_DNA"/>
</dbReference>
<gene>
    <name evidence="2" type="ORF">ABEG17_09115</name>
</gene>
<dbReference type="RefSeq" id="WP_406832976.1">
    <property type="nucleotide sequence ID" value="NZ_CP157483.1"/>
</dbReference>
<keyword evidence="2" id="KW-0540">Nuclease</keyword>
<protein>
    <submittedName>
        <fullName evidence="2">HNH endonuclease signature motif containing protein</fullName>
    </submittedName>
</protein>
<dbReference type="InterPro" id="IPR003615">
    <property type="entry name" value="HNH_nuc"/>
</dbReference>
<sequence length="86" mass="9829">MELLEHLPTDSLSGNAAARQCWAVHRPYAWSELHHEDPWSQGGRTDLAKAVPLCGHHHRRAHDPRYSHHVVTKAKGRKHVTFALRT</sequence>
<organism evidence="2">
    <name type="scientific">Pedococcus sp. KACC 23699</name>
    <dbReference type="NCBI Taxonomy" id="3149228"/>
    <lineage>
        <taxon>Bacteria</taxon>
        <taxon>Bacillati</taxon>
        <taxon>Actinomycetota</taxon>
        <taxon>Actinomycetes</taxon>
        <taxon>Micrococcales</taxon>
        <taxon>Intrasporangiaceae</taxon>
        <taxon>Pedococcus</taxon>
    </lineage>
</organism>
<dbReference type="AlphaFoldDB" id="A0AAU7K038"/>
<dbReference type="CDD" id="cd00085">
    <property type="entry name" value="HNHc"/>
    <property type="match status" value="1"/>
</dbReference>
<accession>A0AAU7K038</accession>
<evidence type="ECO:0000313" key="2">
    <source>
        <dbReference type="EMBL" id="XBO45474.1"/>
    </source>
</evidence>
<feature type="domain" description="HNH nuclease" evidence="1">
    <location>
        <begin position="11"/>
        <end position="59"/>
    </location>
</feature>
<name>A0AAU7K038_9MICO</name>
<reference evidence="2" key="1">
    <citation type="submission" date="2024-05" db="EMBL/GenBank/DDBJ databases">
        <authorList>
            <person name="Kim S."/>
            <person name="Heo J."/>
            <person name="Choi H."/>
            <person name="Choi Y."/>
            <person name="Kwon S.-W."/>
            <person name="Kim Y."/>
        </authorList>
    </citation>
    <scope>NUCLEOTIDE SEQUENCE</scope>
    <source>
        <strain evidence="2">KACC 23699</strain>
    </source>
</reference>
<proteinExistence type="predicted"/>
<evidence type="ECO:0000259" key="1">
    <source>
        <dbReference type="SMART" id="SM00507"/>
    </source>
</evidence>
<keyword evidence="2" id="KW-0255">Endonuclease</keyword>